<dbReference type="Proteomes" id="UP000694501">
    <property type="component" value="Unassembled WGS sequence"/>
</dbReference>
<accession>A0A949JQL2</accession>
<dbReference type="InterPro" id="IPR041413">
    <property type="entry name" value="MLTR_LBD"/>
</dbReference>
<name>A0A949JQL2_9ACTN</name>
<dbReference type="Gene3D" id="1.10.260.40">
    <property type="entry name" value="lambda repressor-like DNA-binding domains"/>
    <property type="match status" value="1"/>
</dbReference>
<organism evidence="3 4">
    <name type="scientific">Streptomyces tardus</name>
    <dbReference type="NCBI Taxonomy" id="2780544"/>
    <lineage>
        <taxon>Bacteria</taxon>
        <taxon>Bacillati</taxon>
        <taxon>Actinomycetota</taxon>
        <taxon>Actinomycetes</taxon>
        <taxon>Kitasatosporales</taxon>
        <taxon>Streptomycetaceae</taxon>
        <taxon>Streptomyces</taxon>
    </lineage>
</organism>
<sequence length="306" mass="33827">MNNSARPDGLGAFLRARRGELSPRTVGLPEAGGRRRVSGLRRQEVAALAAISTDYYTRLEQGRTRASAAVLIKLARVLHLDDDRRAQLFALAGELAERPVRRAVQQARPRLRRVLHDLHTTPALVLGRSTDVLAWNSLAAALITDFSQVPKKQRNFIRILFADPAMRKLHADWGHIARTCVAQLQTEAARDPGNPRLTSLVGELSVRDEDFRRWWGTHEAPARTVGTTTMHHPVVGELTLDWEALAAVGTDGQQVLLWTAERGSPSHDGLRILASWSRSSETEGRPNGPDPSGSDHQRSGNEKDQI</sequence>
<dbReference type="PROSITE" id="PS50943">
    <property type="entry name" value="HTH_CROC1"/>
    <property type="match status" value="1"/>
</dbReference>
<comment type="caution">
    <text evidence="3">The sequence shown here is derived from an EMBL/GenBank/DDBJ whole genome shotgun (WGS) entry which is preliminary data.</text>
</comment>
<evidence type="ECO:0000256" key="1">
    <source>
        <dbReference type="SAM" id="MobiDB-lite"/>
    </source>
</evidence>
<protein>
    <submittedName>
        <fullName evidence="3">Helix-turn-helix domain-containing protein</fullName>
    </submittedName>
</protein>
<dbReference type="CDD" id="cd00093">
    <property type="entry name" value="HTH_XRE"/>
    <property type="match status" value="1"/>
</dbReference>
<keyword evidence="4" id="KW-1185">Reference proteome</keyword>
<dbReference type="GO" id="GO:0003677">
    <property type="term" value="F:DNA binding"/>
    <property type="evidence" value="ECO:0007669"/>
    <property type="project" value="InterPro"/>
</dbReference>
<dbReference type="EMBL" id="JAELVF020000001">
    <property type="protein sequence ID" value="MBU7599446.1"/>
    <property type="molecule type" value="Genomic_DNA"/>
</dbReference>
<dbReference type="Gene3D" id="3.30.450.180">
    <property type="match status" value="1"/>
</dbReference>
<feature type="compositionally biased region" description="Basic and acidic residues" evidence="1">
    <location>
        <begin position="293"/>
        <end position="306"/>
    </location>
</feature>
<evidence type="ECO:0000313" key="3">
    <source>
        <dbReference type="EMBL" id="MBU7599446.1"/>
    </source>
</evidence>
<feature type="region of interest" description="Disordered" evidence="1">
    <location>
        <begin position="266"/>
        <end position="306"/>
    </location>
</feature>
<evidence type="ECO:0000313" key="4">
    <source>
        <dbReference type="Proteomes" id="UP000694501"/>
    </source>
</evidence>
<proteinExistence type="predicted"/>
<dbReference type="SMART" id="SM00530">
    <property type="entry name" value="HTH_XRE"/>
    <property type="match status" value="1"/>
</dbReference>
<dbReference type="PANTHER" id="PTHR35010">
    <property type="entry name" value="BLL4672 PROTEIN-RELATED"/>
    <property type="match status" value="1"/>
</dbReference>
<dbReference type="AlphaFoldDB" id="A0A949JQL2"/>
<evidence type="ECO:0000259" key="2">
    <source>
        <dbReference type="PROSITE" id="PS50943"/>
    </source>
</evidence>
<feature type="domain" description="HTH cro/C1-type" evidence="2">
    <location>
        <begin position="39"/>
        <end position="85"/>
    </location>
</feature>
<reference evidence="3" key="1">
    <citation type="submission" date="2021-06" db="EMBL/GenBank/DDBJ databases">
        <title>Sequencing of actinobacteria type strains.</title>
        <authorList>
            <person name="Nguyen G.-S."/>
            <person name="Wentzel A."/>
        </authorList>
    </citation>
    <scope>NUCLEOTIDE SEQUENCE</scope>
    <source>
        <strain evidence="3">P38-E01</strain>
    </source>
</reference>
<dbReference type="Pfam" id="PF13560">
    <property type="entry name" value="HTH_31"/>
    <property type="match status" value="1"/>
</dbReference>
<dbReference type="InterPro" id="IPR001387">
    <property type="entry name" value="Cro/C1-type_HTH"/>
</dbReference>
<dbReference type="InterPro" id="IPR010982">
    <property type="entry name" value="Lambda_DNA-bd_dom_sf"/>
</dbReference>
<dbReference type="SUPFAM" id="SSF47413">
    <property type="entry name" value="lambda repressor-like DNA-binding domains"/>
    <property type="match status" value="1"/>
</dbReference>
<dbReference type="RefSeq" id="WP_211039258.1">
    <property type="nucleotide sequence ID" value="NZ_JAELVF020000001.1"/>
</dbReference>
<dbReference type="Pfam" id="PF17765">
    <property type="entry name" value="MLTR_LBD"/>
    <property type="match status" value="1"/>
</dbReference>
<gene>
    <name evidence="3" type="ORF">JGS22_017935</name>
</gene>
<dbReference type="PANTHER" id="PTHR35010:SF2">
    <property type="entry name" value="BLL4672 PROTEIN"/>
    <property type="match status" value="1"/>
</dbReference>